<name>A0A365L995_9BACL</name>
<evidence type="ECO:0000313" key="1">
    <source>
        <dbReference type="EMBL" id="RAZ81601.1"/>
    </source>
</evidence>
<reference evidence="1 2" key="1">
    <citation type="submission" date="2018-06" db="EMBL/GenBank/DDBJ databases">
        <title>The draft genome sequences of strains SCU63 and S1.</title>
        <authorList>
            <person name="Gan L."/>
        </authorList>
    </citation>
    <scope>NUCLEOTIDE SEQUENCE [LARGE SCALE GENOMIC DNA]</scope>
    <source>
        <strain evidence="1 2">SCU63</strain>
    </source>
</reference>
<accession>A0A365L995</accession>
<dbReference type="AlphaFoldDB" id="A0A365L995"/>
<gene>
    <name evidence="1" type="ORF">DP120_02845</name>
</gene>
<evidence type="ECO:0000313" key="2">
    <source>
        <dbReference type="Proteomes" id="UP000251002"/>
    </source>
</evidence>
<keyword evidence="2" id="KW-1185">Reference proteome</keyword>
<sequence length="103" mass="11659">MSDAVSRCHFFANKKSNTGWTEFAQTKVVPEYVAIDKTGKQVTAIVKYEGKVYLTVIVDLARNTVKAEGSLKKIKKVIQPFTKQRYIDIIEEEARFLVSDSEA</sequence>
<comment type="caution">
    <text evidence="1">The sequence shown here is derived from an EMBL/GenBank/DDBJ whole genome shotgun (WGS) entry which is preliminary data.</text>
</comment>
<organism evidence="1 2">
    <name type="scientific">Planococcus halotolerans</name>
    <dbReference type="NCBI Taxonomy" id="2233542"/>
    <lineage>
        <taxon>Bacteria</taxon>
        <taxon>Bacillati</taxon>
        <taxon>Bacillota</taxon>
        <taxon>Bacilli</taxon>
        <taxon>Bacillales</taxon>
        <taxon>Caryophanaceae</taxon>
        <taxon>Planococcus</taxon>
    </lineage>
</organism>
<dbReference type="EMBL" id="QLZR01000001">
    <property type="protein sequence ID" value="RAZ81601.1"/>
    <property type="molecule type" value="Genomic_DNA"/>
</dbReference>
<proteinExistence type="predicted"/>
<protein>
    <submittedName>
        <fullName evidence="1">Uncharacterized protein</fullName>
    </submittedName>
</protein>
<dbReference type="Proteomes" id="UP000251002">
    <property type="component" value="Unassembled WGS sequence"/>
</dbReference>